<dbReference type="SMART" id="SM01263">
    <property type="entry name" value="Leuk-A4-hydro_C"/>
    <property type="match status" value="1"/>
</dbReference>
<evidence type="ECO:0000256" key="1">
    <source>
        <dbReference type="ARBA" id="ARBA00001268"/>
    </source>
</evidence>
<keyword evidence="25" id="KW-1185">Reference proteome</keyword>
<dbReference type="GO" id="GO:0008237">
    <property type="term" value="F:metallopeptidase activity"/>
    <property type="evidence" value="ECO:0007669"/>
    <property type="project" value="UniProtKB-KW"/>
</dbReference>
<evidence type="ECO:0000256" key="10">
    <source>
        <dbReference type="ARBA" id="ARBA00022723"/>
    </source>
</evidence>
<dbReference type="FunFam" id="3.30.2010.30:FF:000001">
    <property type="entry name" value="Leukotriene A(4) hydrolase"/>
    <property type="match status" value="1"/>
</dbReference>
<evidence type="ECO:0000256" key="18">
    <source>
        <dbReference type="PIRSR" id="PIRSR612777-2"/>
    </source>
</evidence>
<dbReference type="InterPro" id="IPR014782">
    <property type="entry name" value="Peptidase_M1_dom"/>
</dbReference>
<comment type="function">
    <text evidence="2">Aminopeptidase that preferentially cleaves di- and tripeptides. Also has low epoxide hydrolase activity (in vitro). Can hydrolyze the epoxide leukotriene LTA(4) but it forms preferentially 5,6-dihydroxy-7,9,11,14-eicosatetraenoic acid rather than the cytokine leukotriene B(4) as the product compared to the homologous mammalian enzyme (in vitro).</text>
</comment>
<keyword evidence="13 22" id="KW-1133">Transmembrane helix</keyword>
<keyword evidence="10 19" id="KW-0479">Metal-binding</keyword>
<dbReference type="Proteomes" id="UP001306508">
    <property type="component" value="Unassembled WGS sequence"/>
</dbReference>
<evidence type="ECO:0000256" key="19">
    <source>
        <dbReference type="PIRSR" id="PIRSR612777-3"/>
    </source>
</evidence>
<dbReference type="InterPro" id="IPR049980">
    <property type="entry name" value="LTA4H_cat"/>
</dbReference>
<keyword evidence="9 22" id="KW-0812">Transmembrane</keyword>
<evidence type="ECO:0000256" key="12">
    <source>
        <dbReference type="ARBA" id="ARBA00022833"/>
    </source>
</evidence>
<feature type="binding site" evidence="19">
    <location>
        <position position="315"/>
    </location>
    <ligand>
        <name>Zn(2+)</name>
        <dbReference type="ChEBI" id="CHEBI:29105"/>
        <note>catalytic</note>
    </ligand>
</feature>
<evidence type="ECO:0000256" key="22">
    <source>
        <dbReference type="SAM" id="Phobius"/>
    </source>
</evidence>
<reference evidence="25" key="1">
    <citation type="submission" date="2023-07" db="EMBL/GenBank/DDBJ databases">
        <title>A draft genome of Kazachstania heterogenica Y-27499.</title>
        <authorList>
            <person name="Donic C."/>
            <person name="Kralova J.S."/>
            <person name="Fidel L."/>
            <person name="Ben-Dor S."/>
            <person name="Jung S."/>
        </authorList>
    </citation>
    <scope>NUCLEOTIDE SEQUENCE [LARGE SCALE GENOMIC DNA]</scope>
    <source>
        <strain evidence="25">Y27499</strain>
    </source>
</reference>
<dbReference type="InterPro" id="IPR045357">
    <property type="entry name" value="Aminopeptidase_N-like_N"/>
</dbReference>
<feature type="binding site" evidence="18">
    <location>
        <begin position="603"/>
        <end position="605"/>
    </location>
    <ligand>
        <name>a peptide</name>
        <dbReference type="ChEBI" id="CHEBI:60466"/>
    </ligand>
</feature>
<accession>A0AAN8A792</accession>
<dbReference type="PRINTS" id="PR00756">
    <property type="entry name" value="ALADIPTASE"/>
</dbReference>
<evidence type="ECO:0000256" key="4">
    <source>
        <dbReference type="ARBA" id="ARBA00004141"/>
    </source>
</evidence>
<evidence type="ECO:0000256" key="9">
    <source>
        <dbReference type="ARBA" id="ARBA00022692"/>
    </source>
</evidence>
<dbReference type="FunFam" id="1.25.40.320:FF:000001">
    <property type="entry name" value="Leukotriene A(4) hydrolase"/>
    <property type="match status" value="1"/>
</dbReference>
<dbReference type="InterPro" id="IPR001930">
    <property type="entry name" value="Peptidase_M1"/>
</dbReference>
<dbReference type="Pfam" id="PF17900">
    <property type="entry name" value="Peptidase_M1_N"/>
    <property type="match status" value="1"/>
</dbReference>
<evidence type="ECO:0000256" key="14">
    <source>
        <dbReference type="ARBA" id="ARBA00023049"/>
    </source>
</evidence>
<feature type="binding site" evidence="19">
    <location>
        <position position="334"/>
    </location>
    <ligand>
        <name>Zn(2+)</name>
        <dbReference type="ChEBI" id="CHEBI:29105"/>
        <note>catalytic</note>
    </ligand>
</feature>
<evidence type="ECO:0000256" key="17">
    <source>
        <dbReference type="PIRSR" id="PIRSR612777-1"/>
    </source>
</evidence>
<dbReference type="GO" id="GO:0005634">
    <property type="term" value="C:nucleus"/>
    <property type="evidence" value="ECO:0007669"/>
    <property type="project" value="UniProtKB-SubCell"/>
</dbReference>
<feature type="binding site" evidence="20">
    <location>
        <begin position="151"/>
        <end position="153"/>
    </location>
    <ligand>
        <name>a peptide</name>
        <dbReference type="ChEBI" id="CHEBI:60466"/>
    </ligand>
</feature>
<dbReference type="Pfam" id="PF03208">
    <property type="entry name" value="PRA1"/>
    <property type="match status" value="1"/>
</dbReference>
<dbReference type="PANTHER" id="PTHR45726">
    <property type="entry name" value="LEUKOTRIENE A-4 HYDROLASE"/>
    <property type="match status" value="1"/>
</dbReference>
<keyword evidence="7 21" id="KW-0963">Cytoplasm</keyword>
<dbReference type="InterPro" id="IPR038502">
    <property type="entry name" value="M1_LTA-4_hydro/amino_C_sf"/>
</dbReference>
<evidence type="ECO:0000256" key="16">
    <source>
        <dbReference type="ARBA" id="ARBA00023242"/>
    </source>
</evidence>
<dbReference type="EC" id="3.4.11.-" evidence="21"/>
<dbReference type="InterPro" id="IPR027268">
    <property type="entry name" value="Peptidase_M4/M1_CTD_sf"/>
</dbReference>
<evidence type="ECO:0000256" key="13">
    <source>
        <dbReference type="ARBA" id="ARBA00022989"/>
    </source>
</evidence>
<feature type="active site" description="Proton acceptor" evidence="17">
    <location>
        <position position="312"/>
    </location>
</feature>
<name>A0AAN8A792_9SACH</name>
<dbReference type="SUPFAM" id="SSF63737">
    <property type="entry name" value="Leukotriene A4 hydrolase N-terminal domain"/>
    <property type="match status" value="1"/>
</dbReference>
<dbReference type="Pfam" id="PF09127">
    <property type="entry name" value="Leuk-A4-hydro_C"/>
    <property type="match status" value="1"/>
</dbReference>
<dbReference type="InterPro" id="IPR034015">
    <property type="entry name" value="M1_LTA4H"/>
</dbReference>
<dbReference type="FunFam" id="1.10.390.10:FF:000009">
    <property type="entry name" value="Leukotriene A(4) hydrolase"/>
    <property type="match status" value="1"/>
</dbReference>
<feature type="binding site" evidence="18">
    <location>
        <begin position="282"/>
        <end position="287"/>
    </location>
    <ligand>
        <name>a peptide</name>
        <dbReference type="ChEBI" id="CHEBI:60466"/>
    </ligand>
</feature>
<evidence type="ECO:0000256" key="21">
    <source>
        <dbReference type="RuleBase" id="RU361141"/>
    </source>
</evidence>
<evidence type="ECO:0000256" key="15">
    <source>
        <dbReference type="ARBA" id="ARBA00023136"/>
    </source>
</evidence>
<sequence length="814" mass="93112">MTKLTPFLESKRPKQSPEFDYSTLSNYQSFKVDHTTLDLSILFDQKIIKGDVTFQLTKISNCNENEIKLDTSFLNIEKVELNNVSVKDFILKPRVEPLGSQLVIKSDSIEKFKDSNNNILLKLSFTTTERCTALQWLNAKQTSGEPYVFSQLEAIHARSLFPCFDTPSIKSTFTANIKSSLPVVFSGIKTHETINKKDDLQYSYQFEQKVPIPAYLVGVASGNLEHAPIGPRSTVYTEPFRLEDSQREFDGDVEKFIQTAEKIIFPYEWGTYDILINVDSYPYGGMESPNMTFATPTLIAHDKSNIDVIAHELAHSWSGNLVTNCSWNHFWLNEGWTVYLERRITGAIHGEPTRHFSALIGWNDLQNSIDSMSNPDRFSTLVQCLNDGCDPDEAFSSVPYEKGFNLLFYLENLLGGVKEFDPFIKHYFKKFSRKSLDTFQFLDTLFEFFPEKRDLLESVDWETWLFKPGMPPKPQFDTSLADSVYKLANDWIQRAQEWGQEEPKKYMDHFNVDDIKDFNANQVVLFLETLTQGGHALNDSNTSVFDWSNYQVAAKSLLSIYDNEKVVKSKNAEVVFKVFKFQIKAHLKEYYNDLGNWLGTVGRMKFVRPGYRLLNSVDRDLALKTFEKFQDTYHPIFTMNNLGTLAQISQFSQNLSVENIKNQFQSLKSKISTLRPPQEFFNVKQFSKPQNFSELQARVSYNLRYFGSNYAFIVGLLSIYTLLTNLLLLFVIILVIGGIMGINRLQGSDLNTPFGPVTTSQLYTGLLCVAIPLGFLASPISSMLWLIGASCFTVFTHASFMEKPIETVFEEETV</sequence>
<keyword evidence="11 21" id="KW-0378">Hydrolase</keyword>
<dbReference type="Gene3D" id="1.10.390.10">
    <property type="entry name" value="Neutral Protease Domain 2"/>
    <property type="match status" value="1"/>
</dbReference>
<evidence type="ECO:0000256" key="2">
    <source>
        <dbReference type="ARBA" id="ARBA00002142"/>
    </source>
</evidence>
<keyword evidence="14 21" id="KW-0482">Metalloprotease</keyword>
<keyword evidence="12 19" id="KW-0862">Zinc</keyword>
<evidence type="ECO:0000259" key="23">
    <source>
        <dbReference type="SMART" id="SM01263"/>
    </source>
</evidence>
<dbReference type="CDD" id="cd09599">
    <property type="entry name" value="M1_LTA4H"/>
    <property type="match status" value="1"/>
</dbReference>
<dbReference type="InterPro" id="IPR004895">
    <property type="entry name" value="Prenylated_rab_accept_PRA1"/>
</dbReference>
<evidence type="ECO:0000256" key="5">
    <source>
        <dbReference type="ARBA" id="ARBA00004496"/>
    </source>
</evidence>
<evidence type="ECO:0000313" key="25">
    <source>
        <dbReference type="Proteomes" id="UP001306508"/>
    </source>
</evidence>
<keyword evidence="8 21" id="KW-0645">Protease</keyword>
<keyword evidence="15 22" id="KW-0472">Membrane</keyword>
<dbReference type="Gene3D" id="2.60.40.1730">
    <property type="entry name" value="tricorn interacting facor f3 domain"/>
    <property type="match status" value="1"/>
</dbReference>
<dbReference type="EC" id="3.3.2.10" evidence="21"/>
<dbReference type="PANTHER" id="PTHR45726:SF3">
    <property type="entry name" value="LEUKOTRIENE A-4 HYDROLASE"/>
    <property type="match status" value="1"/>
</dbReference>
<feature type="transmembrane region" description="Helical" evidence="22">
    <location>
        <begin position="710"/>
        <end position="742"/>
    </location>
</feature>
<dbReference type="InterPro" id="IPR042097">
    <property type="entry name" value="Aminopeptidase_N-like_N_sf"/>
</dbReference>
<dbReference type="InterPro" id="IPR016024">
    <property type="entry name" value="ARM-type_fold"/>
</dbReference>
<evidence type="ECO:0000256" key="8">
    <source>
        <dbReference type="ARBA" id="ARBA00022670"/>
    </source>
</evidence>
<dbReference type="AlphaFoldDB" id="A0AAN8A792"/>
<evidence type="ECO:0000256" key="11">
    <source>
        <dbReference type="ARBA" id="ARBA00022801"/>
    </source>
</evidence>
<comment type="cofactor">
    <cofactor evidence="19 21">
        <name>Zn(2+)</name>
        <dbReference type="ChEBI" id="CHEBI:29105"/>
    </cofactor>
    <text evidence="19 21">Binds 1 zinc ion per subunit.</text>
</comment>
<dbReference type="Pfam" id="PF01433">
    <property type="entry name" value="Peptidase_M1"/>
    <property type="match status" value="1"/>
</dbReference>
<proteinExistence type="inferred from homology"/>
<comment type="similarity">
    <text evidence="6 21">Belongs to the peptidase M1 family.</text>
</comment>
<feature type="binding site" evidence="19">
    <location>
        <position position="311"/>
    </location>
    <ligand>
        <name>Zn(2+)</name>
        <dbReference type="ChEBI" id="CHEBI:29105"/>
        <note>catalytic</note>
    </ligand>
</feature>
<dbReference type="GO" id="GO:0016020">
    <property type="term" value="C:membrane"/>
    <property type="evidence" value="ECO:0007669"/>
    <property type="project" value="UniProtKB-SubCell"/>
</dbReference>
<dbReference type="GO" id="GO:0008270">
    <property type="term" value="F:zinc ion binding"/>
    <property type="evidence" value="ECO:0007669"/>
    <property type="project" value="InterPro"/>
</dbReference>
<gene>
    <name evidence="24" type="ORF">RI543_002311</name>
</gene>
<dbReference type="FunFam" id="2.60.40.1730:FF:000004">
    <property type="entry name" value="Leukotriene A(4) hydrolase"/>
    <property type="match status" value="1"/>
</dbReference>
<dbReference type="InterPro" id="IPR015211">
    <property type="entry name" value="Peptidase_M1_C"/>
</dbReference>
<feature type="transmembrane region" description="Helical" evidence="22">
    <location>
        <begin position="762"/>
        <end position="795"/>
    </location>
</feature>
<evidence type="ECO:0000256" key="7">
    <source>
        <dbReference type="ARBA" id="ARBA00022490"/>
    </source>
</evidence>
<dbReference type="GO" id="GO:0004301">
    <property type="term" value="F:epoxide hydrolase activity"/>
    <property type="evidence" value="ECO:0007669"/>
    <property type="project" value="UniProtKB-EC"/>
</dbReference>
<dbReference type="Gene3D" id="3.30.2010.30">
    <property type="match status" value="1"/>
</dbReference>
<dbReference type="GO" id="GO:0005829">
    <property type="term" value="C:cytosol"/>
    <property type="evidence" value="ECO:0007669"/>
    <property type="project" value="TreeGrafter"/>
</dbReference>
<keyword evidence="16" id="KW-0539">Nucleus</keyword>
<dbReference type="EMBL" id="JAWIZZ010000043">
    <property type="protein sequence ID" value="KAK5780272.1"/>
    <property type="molecule type" value="Genomic_DNA"/>
</dbReference>
<dbReference type="InterPro" id="IPR012777">
    <property type="entry name" value="LTA4H"/>
</dbReference>
<evidence type="ECO:0000256" key="20">
    <source>
        <dbReference type="PIRSR" id="PIRSR634015-2"/>
    </source>
</evidence>
<dbReference type="Gene3D" id="1.25.40.320">
    <property type="entry name" value="Peptidase M1, leukotriene A4 hydrolase/aminopeptidase C-terminal domain"/>
    <property type="match status" value="1"/>
</dbReference>
<dbReference type="GO" id="GO:0004177">
    <property type="term" value="F:aminopeptidase activity"/>
    <property type="evidence" value="ECO:0007669"/>
    <property type="project" value="TreeGrafter"/>
</dbReference>
<comment type="caution">
    <text evidence="24">The sequence shown here is derived from an EMBL/GenBank/DDBJ whole genome shotgun (WGS) entry which is preliminary data.</text>
</comment>
<evidence type="ECO:0000256" key="3">
    <source>
        <dbReference type="ARBA" id="ARBA00004123"/>
    </source>
</evidence>
<dbReference type="GO" id="GO:0006508">
    <property type="term" value="P:proteolysis"/>
    <property type="evidence" value="ECO:0007669"/>
    <property type="project" value="UniProtKB-KW"/>
</dbReference>
<dbReference type="SUPFAM" id="SSF48371">
    <property type="entry name" value="ARM repeat"/>
    <property type="match status" value="1"/>
</dbReference>
<evidence type="ECO:0000313" key="24">
    <source>
        <dbReference type="EMBL" id="KAK5780272.1"/>
    </source>
</evidence>
<comment type="catalytic activity">
    <reaction evidence="1 21">
        <text>an epoxide + H2O = an ethanediol</text>
        <dbReference type="Rhea" id="RHEA:19037"/>
        <dbReference type="ChEBI" id="CHEBI:15377"/>
        <dbReference type="ChEBI" id="CHEBI:32955"/>
        <dbReference type="ChEBI" id="CHEBI:140594"/>
        <dbReference type="EC" id="3.3.2.10"/>
    </reaction>
</comment>
<dbReference type="NCBIfam" id="TIGR02411">
    <property type="entry name" value="leuko_A4_hydro"/>
    <property type="match status" value="1"/>
</dbReference>
<evidence type="ECO:0000256" key="6">
    <source>
        <dbReference type="ARBA" id="ARBA00010136"/>
    </source>
</evidence>
<dbReference type="SUPFAM" id="SSF55486">
    <property type="entry name" value="Metalloproteases ('zincins'), catalytic domain"/>
    <property type="match status" value="1"/>
</dbReference>
<protein>
    <recommendedName>
        <fullName evidence="21">Leukotriene A(4) hydrolase</fullName>
        <shortName evidence="21">LTA-4 hydrolase</shortName>
        <ecNumber evidence="21">3.3.2.10</ecNumber>
        <ecNumber evidence="21">3.4.11.-</ecNumber>
    </recommendedName>
</protein>
<feature type="active site" description="Proton donor" evidence="17">
    <location>
        <position position="400"/>
    </location>
</feature>
<feature type="domain" description="Peptidase M1 leukotriene A4 hydrolase/aminopeptidase C-terminal" evidence="23">
    <location>
        <begin position="479"/>
        <end position="645"/>
    </location>
</feature>
<organism evidence="24 25">
    <name type="scientific">Arxiozyma heterogenica</name>
    <dbReference type="NCBI Taxonomy" id="278026"/>
    <lineage>
        <taxon>Eukaryota</taxon>
        <taxon>Fungi</taxon>
        <taxon>Dikarya</taxon>
        <taxon>Ascomycota</taxon>
        <taxon>Saccharomycotina</taxon>
        <taxon>Saccharomycetes</taxon>
        <taxon>Saccharomycetales</taxon>
        <taxon>Saccharomycetaceae</taxon>
        <taxon>Arxiozyma</taxon>
    </lineage>
</organism>
<comment type="subcellular location">
    <subcellularLocation>
        <location evidence="5 21">Cytoplasm</location>
    </subcellularLocation>
    <subcellularLocation>
        <location evidence="4">Membrane</location>
        <topology evidence="4">Multi-pass membrane protein</topology>
    </subcellularLocation>
    <subcellularLocation>
        <location evidence="3">Nucleus</location>
    </subcellularLocation>
</comment>